<dbReference type="FunCoup" id="A0A448YPM3">
    <property type="interactions" value="276"/>
</dbReference>
<dbReference type="GO" id="GO:0005840">
    <property type="term" value="C:ribosome"/>
    <property type="evidence" value="ECO:0007669"/>
    <property type="project" value="UniProtKB-KW"/>
</dbReference>
<dbReference type="Proteomes" id="UP000290900">
    <property type="component" value="Unassembled WGS sequence"/>
</dbReference>
<feature type="domain" description="Small ribosomal subunit protein uS10" evidence="6">
    <location>
        <begin position="101"/>
        <end position="198"/>
    </location>
</feature>
<dbReference type="PRINTS" id="PR00971">
    <property type="entry name" value="RIBOSOMALS10"/>
</dbReference>
<sequence length="273" mass="30972">MIRLTLLARRFSTCLATRKPANLDAELDKLAELTVGSNQTGTPKSKLDKYQLIETFKQYDPKVQTERVIVPGVNRPIPVNVELNYYSPLKHQVKYGDLKAEVVFKCFDTRNLEFFSDFALRAAYYLGIPATGAKPIPVRRERWTVIKAPFVHAKSKENFERRTYGRVIKLWDCTDEVVDIFLAYLKQNSVWGVGVKASLYVREPLSMGESMGKIEGEGDKVLSDLDSTLEVLSKDTENPVAGRVLELLKSPAFTRCMSEEERAKVEQTREASL</sequence>
<dbReference type="InParanoid" id="A0A448YPM3"/>
<keyword evidence="8" id="KW-1185">Reference proteome</keyword>
<keyword evidence="3" id="KW-0687">Ribonucleoprotein</keyword>
<dbReference type="InterPro" id="IPR036838">
    <property type="entry name" value="Ribosomal_uS10_dom_sf"/>
</dbReference>
<dbReference type="STRING" id="13370.A0A448YPM3"/>
<evidence type="ECO:0000313" key="7">
    <source>
        <dbReference type="EMBL" id="VEU22843.1"/>
    </source>
</evidence>
<evidence type="ECO:0000256" key="4">
    <source>
        <dbReference type="ARBA" id="ARBA00035261"/>
    </source>
</evidence>
<accession>A0A448YPM3</accession>
<dbReference type="NCBIfam" id="TIGR01049">
    <property type="entry name" value="rpsJ_bact"/>
    <property type="match status" value="1"/>
</dbReference>
<evidence type="ECO:0000259" key="6">
    <source>
        <dbReference type="SMART" id="SM01403"/>
    </source>
</evidence>
<dbReference type="AlphaFoldDB" id="A0A448YPM3"/>
<evidence type="ECO:0000313" key="8">
    <source>
        <dbReference type="Proteomes" id="UP000290900"/>
    </source>
</evidence>
<dbReference type="InterPro" id="IPR027486">
    <property type="entry name" value="Ribosomal_uS10_dom"/>
</dbReference>
<dbReference type="Gene3D" id="3.30.70.600">
    <property type="entry name" value="Ribosomal protein S10 domain"/>
    <property type="match status" value="1"/>
</dbReference>
<organism evidence="7 8">
    <name type="scientific">Brettanomyces naardenensis</name>
    <name type="common">Yeast</name>
    <dbReference type="NCBI Taxonomy" id="13370"/>
    <lineage>
        <taxon>Eukaryota</taxon>
        <taxon>Fungi</taxon>
        <taxon>Dikarya</taxon>
        <taxon>Ascomycota</taxon>
        <taxon>Saccharomycotina</taxon>
        <taxon>Pichiomycetes</taxon>
        <taxon>Pichiales</taxon>
        <taxon>Pichiaceae</taxon>
        <taxon>Brettanomyces</taxon>
    </lineage>
</organism>
<dbReference type="SUPFAM" id="SSF54999">
    <property type="entry name" value="Ribosomal protein S10"/>
    <property type="match status" value="1"/>
</dbReference>
<dbReference type="HAMAP" id="MF_00508">
    <property type="entry name" value="Ribosomal_uS10"/>
    <property type="match status" value="1"/>
</dbReference>
<dbReference type="GO" id="GO:0006412">
    <property type="term" value="P:translation"/>
    <property type="evidence" value="ECO:0007669"/>
    <property type="project" value="InterPro"/>
</dbReference>
<reference evidence="7 8" key="1">
    <citation type="submission" date="2018-12" db="EMBL/GenBank/DDBJ databases">
        <authorList>
            <person name="Tiukova I."/>
            <person name="Dainat J."/>
        </authorList>
    </citation>
    <scope>NUCLEOTIDE SEQUENCE [LARGE SCALE GENOMIC DNA]</scope>
</reference>
<dbReference type="InterPro" id="IPR001848">
    <property type="entry name" value="Ribosomal_uS10"/>
</dbReference>
<name>A0A448YPM3_BRENA</name>
<comment type="similarity">
    <text evidence="1">Belongs to the universal ribosomal protein uS10 family.</text>
</comment>
<dbReference type="OrthoDB" id="366214at2759"/>
<dbReference type="EMBL" id="CAACVR010000031">
    <property type="protein sequence ID" value="VEU22843.1"/>
    <property type="molecule type" value="Genomic_DNA"/>
</dbReference>
<dbReference type="GO" id="GO:0003735">
    <property type="term" value="F:structural constituent of ribosome"/>
    <property type="evidence" value="ECO:0007669"/>
    <property type="project" value="InterPro"/>
</dbReference>
<evidence type="ECO:0000256" key="3">
    <source>
        <dbReference type="ARBA" id="ARBA00023274"/>
    </source>
</evidence>
<gene>
    <name evidence="7" type="ORF">BRENAR_LOCUS3574</name>
</gene>
<dbReference type="PANTHER" id="PTHR11700">
    <property type="entry name" value="30S RIBOSOMAL PROTEIN S10 FAMILY MEMBER"/>
    <property type="match status" value="1"/>
</dbReference>
<evidence type="ECO:0000256" key="2">
    <source>
        <dbReference type="ARBA" id="ARBA00022980"/>
    </source>
</evidence>
<evidence type="ECO:0000256" key="1">
    <source>
        <dbReference type="ARBA" id="ARBA00007102"/>
    </source>
</evidence>
<keyword evidence="2" id="KW-0689">Ribosomal protein</keyword>
<dbReference type="Pfam" id="PF00338">
    <property type="entry name" value="Ribosomal_S10"/>
    <property type="match status" value="1"/>
</dbReference>
<dbReference type="FunFam" id="3.30.70.600:FF:000003">
    <property type="entry name" value="30S ribosomal protein S10"/>
    <property type="match status" value="1"/>
</dbReference>
<dbReference type="GO" id="GO:1990904">
    <property type="term" value="C:ribonucleoprotein complex"/>
    <property type="evidence" value="ECO:0007669"/>
    <property type="project" value="UniProtKB-KW"/>
</dbReference>
<evidence type="ECO:0000256" key="5">
    <source>
        <dbReference type="ARBA" id="ARBA00042916"/>
    </source>
</evidence>
<protein>
    <recommendedName>
        <fullName evidence="4">Small ribosomal subunit protein uS10m</fullName>
    </recommendedName>
    <alternativeName>
        <fullName evidence="5">37S ribosomal protein S10, mitochondrial</fullName>
    </alternativeName>
</protein>
<dbReference type="SMART" id="SM01403">
    <property type="entry name" value="Ribosomal_S10"/>
    <property type="match status" value="1"/>
</dbReference>
<proteinExistence type="inferred from homology"/>